<dbReference type="AlphaFoldDB" id="A0A7H9AS18"/>
<evidence type="ECO:0000313" key="1">
    <source>
        <dbReference type="EMBL" id="QLG46240.1"/>
    </source>
</evidence>
<accession>A0A7H9AS18</accession>
<protein>
    <recommendedName>
        <fullName evidence="3">Four helix bundle protein</fullName>
    </recommendedName>
</protein>
<reference evidence="1 2" key="1">
    <citation type="journal article" date="2006" name="Int. J. Syst. Evol. Microbiol.">
        <title>Costertonia aggregata gen. nov., sp. nov., a mesophilic marine bacterium of the family Flavobacteriaceae, isolated from a mature biofilm.</title>
        <authorList>
            <person name="Kwon K.K."/>
            <person name="Lee Y.K."/>
            <person name="Lee H.K."/>
        </authorList>
    </citation>
    <scope>NUCLEOTIDE SEQUENCE [LARGE SCALE GENOMIC DNA]</scope>
    <source>
        <strain evidence="1 2">KCCM 42265</strain>
    </source>
</reference>
<evidence type="ECO:0008006" key="3">
    <source>
        <dbReference type="Google" id="ProtNLM"/>
    </source>
</evidence>
<organism evidence="1 2">
    <name type="scientific">Costertonia aggregata</name>
    <dbReference type="NCBI Taxonomy" id="343403"/>
    <lineage>
        <taxon>Bacteria</taxon>
        <taxon>Pseudomonadati</taxon>
        <taxon>Bacteroidota</taxon>
        <taxon>Flavobacteriia</taxon>
        <taxon>Flavobacteriales</taxon>
        <taxon>Flavobacteriaceae</taxon>
        <taxon>Costertonia</taxon>
    </lineage>
</organism>
<dbReference type="EMBL" id="CP058595">
    <property type="protein sequence ID" value="QLG46240.1"/>
    <property type="molecule type" value="Genomic_DNA"/>
</dbReference>
<dbReference type="Proteomes" id="UP000509302">
    <property type="component" value="Chromosome"/>
</dbReference>
<dbReference type="KEGG" id="cagg:HYG79_13100"/>
<name>A0A7H9AS18_9FLAO</name>
<keyword evidence="2" id="KW-1185">Reference proteome</keyword>
<proteinExistence type="predicted"/>
<gene>
    <name evidence="1" type="ORF">HYG79_13100</name>
</gene>
<evidence type="ECO:0000313" key="2">
    <source>
        <dbReference type="Proteomes" id="UP000509302"/>
    </source>
</evidence>
<sequence length="135" mass="15541">MSRKNLNRLPIYRKAINLCLLSREIAAFVSHNKNLLELYKSNSLRDHIADALLTDAILITQKIELVESSQSYSVRIHSANFIHIMTQNILSYCKGLEMDGVKEKEYLNLLLKEIKVFRKSFKSWRLSLGSNGLDS</sequence>